<reference evidence="1" key="1">
    <citation type="journal article" date="2019" name="bioRxiv">
        <title>The Genome of the Zebra Mussel, Dreissena polymorpha: A Resource for Invasive Species Research.</title>
        <authorList>
            <person name="McCartney M.A."/>
            <person name="Auch B."/>
            <person name="Kono T."/>
            <person name="Mallez S."/>
            <person name="Zhang Y."/>
            <person name="Obille A."/>
            <person name="Becker A."/>
            <person name="Abrahante J.E."/>
            <person name="Garbe J."/>
            <person name="Badalamenti J.P."/>
            <person name="Herman A."/>
            <person name="Mangelson H."/>
            <person name="Liachko I."/>
            <person name="Sullivan S."/>
            <person name="Sone E.D."/>
            <person name="Koren S."/>
            <person name="Silverstein K.A.T."/>
            <person name="Beckman K.B."/>
            <person name="Gohl D.M."/>
        </authorList>
    </citation>
    <scope>NUCLEOTIDE SEQUENCE</scope>
    <source>
        <strain evidence="1">Duluth1</strain>
        <tissue evidence="1">Whole animal</tissue>
    </source>
</reference>
<dbReference type="Proteomes" id="UP000828390">
    <property type="component" value="Unassembled WGS sequence"/>
</dbReference>
<dbReference type="AlphaFoldDB" id="A0A9D4HVH2"/>
<protein>
    <submittedName>
        <fullName evidence="1">Uncharacterized protein</fullName>
    </submittedName>
</protein>
<comment type="caution">
    <text evidence="1">The sequence shown here is derived from an EMBL/GenBank/DDBJ whole genome shotgun (WGS) entry which is preliminary data.</text>
</comment>
<proteinExistence type="predicted"/>
<evidence type="ECO:0000313" key="2">
    <source>
        <dbReference type="Proteomes" id="UP000828390"/>
    </source>
</evidence>
<reference evidence="1" key="2">
    <citation type="submission" date="2020-11" db="EMBL/GenBank/DDBJ databases">
        <authorList>
            <person name="McCartney M.A."/>
            <person name="Auch B."/>
            <person name="Kono T."/>
            <person name="Mallez S."/>
            <person name="Becker A."/>
            <person name="Gohl D.M."/>
            <person name="Silverstein K.A.T."/>
            <person name="Koren S."/>
            <person name="Bechman K.B."/>
            <person name="Herman A."/>
            <person name="Abrahante J.E."/>
            <person name="Garbe J."/>
        </authorList>
    </citation>
    <scope>NUCLEOTIDE SEQUENCE</scope>
    <source>
        <strain evidence="1">Duluth1</strain>
        <tissue evidence="1">Whole animal</tissue>
    </source>
</reference>
<evidence type="ECO:0000313" key="1">
    <source>
        <dbReference type="EMBL" id="KAH3734183.1"/>
    </source>
</evidence>
<dbReference type="EMBL" id="JAIWYP010000011">
    <property type="protein sequence ID" value="KAH3734183.1"/>
    <property type="molecule type" value="Genomic_DNA"/>
</dbReference>
<organism evidence="1 2">
    <name type="scientific">Dreissena polymorpha</name>
    <name type="common">Zebra mussel</name>
    <name type="synonym">Mytilus polymorpha</name>
    <dbReference type="NCBI Taxonomy" id="45954"/>
    <lineage>
        <taxon>Eukaryota</taxon>
        <taxon>Metazoa</taxon>
        <taxon>Spiralia</taxon>
        <taxon>Lophotrochozoa</taxon>
        <taxon>Mollusca</taxon>
        <taxon>Bivalvia</taxon>
        <taxon>Autobranchia</taxon>
        <taxon>Heteroconchia</taxon>
        <taxon>Euheterodonta</taxon>
        <taxon>Imparidentia</taxon>
        <taxon>Neoheterodontei</taxon>
        <taxon>Myida</taxon>
        <taxon>Dreissenoidea</taxon>
        <taxon>Dreissenidae</taxon>
        <taxon>Dreissena</taxon>
    </lineage>
</organism>
<accession>A0A9D4HVH2</accession>
<keyword evidence="2" id="KW-1185">Reference proteome</keyword>
<gene>
    <name evidence="1" type="ORF">DPMN_040623</name>
</gene>
<sequence>MAARLAKWLGVLTLSSGLTLIFALASSKLCSHIYYKHIEKTASLPGGHVFRDINKTDSREKTAPPTCGHVFQRAGTTFELIQHIIKTNIWTNFELDRDWTRNVASRVFTNQI</sequence>
<name>A0A9D4HVH2_DREPO</name>